<evidence type="ECO:0000313" key="4">
    <source>
        <dbReference type="Proteomes" id="UP000008710"/>
    </source>
</evidence>
<keyword evidence="1" id="KW-0472">Membrane</keyword>
<name>Q0RYL1_RHOJR</name>
<accession>Q0RYL1</accession>
<gene>
    <name evidence="3" type="ordered locus">RHA1_ro08581</name>
</gene>
<evidence type="ECO:0000313" key="3">
    <source>
        <dbReference type="EMBL" id="ABG99625.1"/>
    </source>
</evidence>
<dbReference type="KEGG" id="rha:RHA1_ro08581"/>
<evidence type="ECO:0000256" key="1">
    <source>
        <dbReference type="SAM" id="Phobius"/>
    </source>
</evidence>
<dbReference type="Proteomes" id="UP000008710">
    <property type="component" value="Plasmid pRHL1"/>
</dbReference>
<feature type="transmembrane region" description="Helical" evidence="1">
    <location>
        <begin position="60"/>
        <end position="81"/>
    </location>
</feature>
<geneLocation type="plasmid" evidence="3 4">
    <name>pRHL1</name>
</geneLocation>
<dbReference type="InterPro" id="IPR043712">
    <property type="entry name" value="DUF5652"/>
</dbReference>
<protein>
    <recommendedName>
        <fullName evidence="2">DUF5652 domain-containing protein</fullName>
    </recommendedName>
</protein>
<keyword evidence="3" id="KW-0614">Plasmid</keyword>
<sequence>MLLVGDEAHDDPMTKKRWGDLDPRLRQAFLIGGAFETGLKIATLIDLAQRPRSAVRGSKSLWALALALVNSGGILPVIYLLRGRAG</sequence>
<dbReference type="HOGENOM" id="CLU_176001_2_1_11"/>
<dbReference type="Pfam" id="PF18893">
    <property type="entry name" value="DUF5652"/>
    <property type="match status" value="1"/>
</dbReference>
<keyword evidence="1" id="KW-0812">Transmembrane</keyword>
<feature type="domain" description="DUF5652" evidence="2">
    <location>
        <begin position="54"/>
        <end position="83"/>
    </location>
</feature>
<evidence type="ECO:0000259" key="2">
    <source>
        <dbReference type="Pfam" id="PF18893"/>
    </source>
</evidence>
<dbReference type="AlphaFoldDB" id="Q0RYL1"/>
<proteinExistence type="predicted"/>
<dbReference type="EMBL" id="CP000432">
    <property type="protein sequence ID" value="ABG99625.1"/>
    <property type="molecule type" value="Genomic_DNA"/>
</dbReference>
<keyword evidence="1" id="KW-1133">Transmembrane helix</keyword>
<organism evidence="3 4">
    <name type="scientific">Rhodococcus jostii (strain RHA1)</name>
    <dbReference type="NCBI Taxonomy" id="101510"/>
    <lineage>
        <taxon>Bacteria</taxon>
        <taxon>Bacillati</taxon>
        <taxon>Actinomycetota</taxon>
        <taxon>Actinomycetes</taxon>
        <taxon>Mycobacteriales</taxon>
        <taxon>Nocardiaceae</taxon>
        <taxon>Rhodococcus</taxon>
    </lineage>
</organism>
<reference evidence="4" key="1">
    <citation type="journal article" date="2006" name="Proc. Natl. Acad. Sci. U.S.A.">
        <title>The complete genome of Rhodococcus sp. RHA1 provides insights into a catabolic powerhouse.</title>
        <authorList>
            <person name="McLeod M.P."/>
            <person name="Warren R.L."/>
            <person name="Hsiao W.W.L."/>
            <person name="Araki N."/>
            <person name="Myhre M."/>
            <person name="Fernandes C."/>
            <person name="Miyazawa D."/>
            <person name="Wong W."/>
            <person name="Lillquist A.L."/>
            <person name="Wang D."/>
            <person name="Dosanjh M."/>
            <person name="Hara H."/>
            <person name="Petrescu A."/>
            <person name="Morin R.D."/>
            <person name="Yang G."/>
            <person name="Stott J.M."/>
            <person name="Schein J.E."/>
            <person name="Shin H."/>
            <person name="Smailus D."/>
            <person name="Siddiqui A.S."/>
            <person name="Marra M.A."/>
            <person name="Jones S.J.M."/>
            <person name="Holt R."/>
            <person name="Brinkman F.S.L."/>
            <person name="Miyauchi K."/>
            <person name="Fukuda M."/>
            <person name="Davies J.E."/>
            <person name="Mohn W.W."/>
            <person name="Eltis L.D."/>
        </authorList>
    </citation>
    <scope>NUCLEOTIDE SEQUENCE [LARGE SCALE GENOMIC DNA]</scope>
    <source>
        <strain evidence="4">RHA1</strain>
    </source>
</reference>